<organism evidence="4 5">
    <name type="scientific">Pedobacter agri</name>
    <dbReference type="NCBI Taxonomy" id="454586"/>
    <lineage>
        <taxon>Bacteria</taxon>
        <taxon>Pseudomonadati</taxon>
        <taxon>Bacteroidota</taxon>
        <taxon>Sphingobacteriia</taxon>
        <taxon>Sphingobacteriales</taxon>
        <taxon>Sphingobacteriaceae</taxon>
        <taxon>Pedobacter</taxon>
    </lineage>
</organism>
<keyword evidence="2" id="KW-0802">TPR repeat</keyword>
<protein>
    <submittedName>
        <fullName evidence="4">Tetratricopeptide repeat protein</fullName>
    </submittedName>
</protein>
<comment type="caution">
    <text evidence="4">The sequence shown here is derived from an EMBL/GenBank/DDBJ whole genome shotgun (WGS) entry which is preliminary data.</text>
</comment>
<dbReference type="InterPro" id="IPR019734">
    <property type="entry name" value="TPR_rpt"/>
</dbReference>
<dbReference type="PANTHER" id="PTHR44943:SF11">
    <property type="entry name" value="CELLULOSE SYNTHASE OPERON PROTEIN C"/>
    <property type="match status" value="1"/>
</dbReference>
<dbReference type="Pfam" id="PF13432">
    <property type="entry name" value="TPR_16"/>
    <property type="match status" value="1"/>
</dbReference>
<keyword evidence="3" id="KW-0732">Signal</keyword>
<keyword evidence="5" id="KW-1185">Reference proteome</keyword>
<dbReference type="AlphaFoldDB" id="A0A9X3DDG4"/>
<dbReference type="EMBL" id="JAPJUH010000004">
    <property type="protein sequence ID" value="MCX3265688.1"/>
    <property type="molecule type" value="Genomic_DNA"/>
</dbReference>
<evidence type="ECO:0000256" key="3">
    <source>
        <dbReference type="SAM" id="SignalP"/>
    </source>
</evidence>
<dbReference type="RefSeq" id="WP_010599637.1">
    <property type="nucleotide sequence ID" value="NZ_JAPJUH010000004.1"/>
</dbReference>
<accession>A0A9X3DDG4</accession>
<dbReference type="SMART" id="SM00028">
    <property type="entry name" value="TPR"/>
    <property type="match status" value="3"/>
</dbReference>
<evidence type="ECO:0000256" key="2">
    <source>
        <dbReference type="ARBA" id="ARBA00022803"/>
    </source>
</evidence>
<dbReference type="PANTHER" id="PTHR44943">
    <property type="entry name" value="CELLULOSE SYNTHASE OPERON PROTEIN C"/>
    <property type="match status" value="1"/>
</dbReference>
<gene>
    <name evidence="4" type="ORF">OQZ29_13085</name>
</gene>
<dbReference type="Pfam" id="PF13181">
    <property type="entry name" value="TPR_8"/>
    <property type="match status" value="2"/>
</dbReference>
<dbReference type="InterPro" id="IPR011990">
    <property type="entry name" value="TPR-like_helical_dom_sf"/>
</dbReference>
<feature type="chain" id="PRO_5040787129" evidence="3">
    <location>
        <begin position="23"/>
        <end position="207"/>
    </location>
</feature>
<evidence type="ECO:0000313" key="5">
    <source>
        <dbReference type="Proteomes" id="UP001142592"/>
    </source>
</evidence>
<evidence type="ECO:0000313" key="4">
    <source>
        <dbReference type="EMBL" id="MCX3265688.1"/>
    </source>
</evidence>
<feature type="signal peptide" evidence="3">
    <location>
        <begin position="1"/>
        <end position="22"/>
    </location>
</feature>
<dbReference type="InterPro" id="IPR051685">
    <property type="entry name" value="Ycf3/AcsC/BcsC/TPR_MFPF"/>
</dbReference>
<keyword evidence="1" id="KW-0677">Repeat</keyword>
<dbReference type="Proteomes" id="UP001142592">
    <property type="component" value="Unassembled WGS sequence"/>
</dbReference>
<evidence type="ECO:0000256" key="1">
    <source>
        <dbReference type="ARBA" id="ARBA00022737"/>
    </source>
</evidence>
<dbReference type="SUPFAM" id="SSF48452">
    <property type="entry name" value="TPR-like"/>
    <property type="match status" value="1"/>
</dbReference>
<proteinExistence type="predicted"/>
<reference evidence="4" key="1">
    <citation type="submission" date="2022-11" db="EMBL/GenBank/DDBJ databases">
        <authorList>
            <person name="Graham C."/>
            <person name="Newman J.D."/>
        </authorList>
    </citation>
    <scope>NUCLEOTIDE SEQUENCE</scope>
    <source>
        <strain evidence="4">DSM 19486</strain>
    </source>
</reference>
<dbReference type="Gene3D" id="1.25.40.10">
    <property type="entry name" value="Tetratricopeptide repeat domain"/>
    <property type="match status" value="2"/>
</dbReference>
<sequence>MKFLKPLTVFAILSLSVFQLSAQSTLALQKAFQDSYYEESKKNYNKAINHIIPFYEQGNYETNLRIGWLYYLAKNYHASQSYYIRAVNLRSNSIEAKFGLVKPLSFLGSWDKVIDQYKAILKIDPQNKQANYWLGVMMYNKKQYATSAKYFAKVVKAYPFDYDGNHMLAWSLLLLGRKAEAKASFERALLVKPGDFSSNDGFNKALK</sequence>
<name>A0A9X3DDG4_9SPHI</name>